<gene>
    <name evidence="2" type="primary">Aste57867_9645</name>
    <name evidence="1" type="ORF">As57867_009607</name>
    <name evidence="2" type="ORF">ASTE57867_9645</name>
</gene>
<sequence>MASQSIDHQENDLACKYSYKKCPNRRTTKRNGTLHSLCEYHRIKANTLQQVYAKKKKEAASMLTTPTTMTPATTTMTMGSMTRLMMMDGISSIDSDCSESWLDEIDFTTPPRVVTEEDWRTIRELL</sequence>
<dbReference type="EMBL" id="VJMH01005154">
    <property type="protein sequence ID" value="KAF0699804.1"/>
    <property type="molecule type" value="Genomic_DNA"/>
</dbReference>
<protein>
    <submittedName>
        <fullName evidence="2">Aste57867_9645 protein</fullName>
    </submittedName>
</protein>
<evidence type="ECO:0000313" key="3">
    <source>
        <dbReference type="Proteomes" id="UP000332933"/>
    </source>
</evidence>
<evidence type="ECO:0000313" key="1">
    <source>
        <dbReference type="EMBL" id="KAF0699804.1"/>
    </source>
</evidence>
<proteinExistence type="predicted"/>
<reference evidence="1" key="2">
    <citation type="submission" date="2019-06" db="EMBL/GenBank/DDBJ databases">
        <title>Genomics analysis of Aphanomyces spp. identifies a new class of oomycete effector associated with host adaptation.</title>
        <authorList>
            <person name="Gaulin E."/>
        </authorList>
    </citation>
    <scope>NUCLEOTIDE SEQUENCE</scope>
    <source>
        <strain evidence="1">CBS 578.67</strain>
    </source>
</reference>
<organism evidence="2 3">
    <name type="scientific">Aphanomyces stellatus</name>
    <dbReference type="NCBI Taxonomy" id="120398"/>
    <lineage>
        <taxon>Eukaryota</taxon>
        <taxon>Sar</taxon>
        <taxon>Stramenopiles</taxon>
        <taxon>Oomycota</taxon>
        <taxon>Saprolegniomycetes</taxon>
        <taxon>Saprolegniales</taxon>
        <taxon>Verrucalvaceae</taxon>
        <taxon>Aphanomyces</taxon>
    </lineage>
</organism>
<dbReference type="AlphaFoldDB" id="A0A485KNP9"/>
<reference evidence="2 3" key="1">
    <citation type="submission" date="2019-03" db="EMBL/GenBank/DDBJ databases">
        <authorList>
            <person name="Gaulin E."/>
            <person name="Dumas B."/>
        </authorList>
    </citation>
    <scope>NUCLEOTIDE SEQUENCE [LARGE SCALE GENOMIC DNA]</scope>
    <source>
        <strain evidence="2">CBS 568.67</strain>
    </source>
</reference>
<accession>A0A485KNP9</accession>
<dbReference type="EMBL" id="CAADRA010005175">
    <property type="protein sequence ID" value="VFT86524.1"/>
    <property type="molecule type" value="Genomic_DNA"/>
</dbReference>
<dbReference type="Proteomes" id="UP000332933">
    <property type="component" value="Unassembled WGS sequence"/>
</dbReference>
<evidence type="ECO:0000313" key="2">
    <source>
        <dbReference type="EMBL" id="VFT86524.1"/>
    </source>
</evidence>
<name>A0A485KNP9_9STRA</name>
<dbReference type="OrthoDB" id="73863at2759"/>
<keyword evidence="3" id="KW-1185">Reference proteome</keyword>